<dbReference type="SMART" id="SM00838">
    <property type="entry name" value="EFG_C"/>
    <property type="match status" value="1"/>
</dbReference>
<dbReference type="InterPro" id="IPR041095">
    <property type="entry name" value="EFG_II"/>
</dbReference>
<dbReference type="Gene3D" id="2.40.30.10">
    <property type="entry name" value="Translation factors"/>
    <property type="match status" value="1"/>
</dbReference>
<dbReference type="InterPro" id="IPR000795">
    <property type="entry name" value="T_Tr_GTP-bd_dom"/>
</dbReference>
<dbReference type="InterPro" id="IPR009000">
    <property type="entry name" value="Transl_B-barrel_sf"/>
</dbReference>
<evidence type="ECO:0000313" key="8">
    <source>
        <dbReference type="EMBL" id="MBC5695322.1"/>
    </source>
</evidence>
<dbReference type="Gene3D" id="3.30.230.10">
    <property type="match status" value="1"/>
</dbReference>
<dbReference type="Pfam" id="PF14492">
    <property type="entry name" value="EFG_III"/>
    <property type="match status" value="1"/>
</dbReference>
<comment type="caution">
    <text evidence="8">The sequence shown here is derived from an EMBL/GenBank/DDBJ whole genome shotgun (WGS) entry which is preliminary data.</text>
</comment>
<evidence type="ECO:0000256" key="2">
    <source>
        <dbReference type="ARBA" id="ARBA00022741"/>
    </source>
</evidence>
<name>A0ABR7GLY3_9FIRM</name>
<dbReference type="Gene3D" id="3.30.70.870">
    <property type="entry name" value="Elongation Factor G (Translational Gtpase), domain 3"/>
    <property type="match status" value="1"/>
</dbReference>
<evidence type="ECO:0000256" key="5">
    <source>
        <dbReference type="ARBA" id="ARBA00023251"/>
    </source>
</evidence>
<protein>
    <submittedName>
        <fullName evidence="8">NYN domain-containing protein</fullName>
    </submittedName>
</protein>
<keyword evidence="4" id="KW-0342">GTP-binding</keyword>
<evidence type="ECO:0000313" key="9">
    <source>
        <dbReference type="Proteomes" id="UP000641741"/>
    </source>
</evidence>
<keyword evidence="5" id="KW-0046">Antibiotic resistance</keyword>
<dbReference type="SUPFAM" id="SSF50447">
    <property type="entry name" value="Translation proteins"/>
    <property type="match status" value="1"/>
</dbReference>
<dbReference type="PROSITE" id="PS00301">
    <property type="entry name" value="G_TR_1"/>
    <property type="match status" value="1"/>
</dbReference>
<evidence type="ECO:0000256" key="4">
    <source>
        <dbReference type="ARBA" id="ARBA00023134"/>
    </source>
</evidence>
<keyword evidence="3" id="KW-0648">Protein biosynthesis</keyword>
<dbReference type="InterPro" id="IPR005517">
    <property type="entry name" value="Transl_elong_EFG/EF2_IV"/>
</dbReference>
<dbReference type="Pfam" id="PF22042">
    <property type="entry name" value="EF-G_D2"/>
    <property type="match status" value="1"/>
</dbReference>
<keyword evidence="9" id="KW-1185">Reference proteome</keyword>
<dbReference type="InterPro" id="IPR005225">
    <property type="entry name" value="Small_GTP-bd"/>
</dbReference>
<evidence type="ECO:0000259" key="7">
    <source>
        <dbReference type="PROSITE" id="PS51722"/>
    </source>
</evidence>
<dbReference type="InterPro" id="IPR020568">
    <property type="entry name" value="Ribosomal_Su5_D2-typ_SF"/>
</dbReference>
<evidence type="ECO:0000256" key="6">
    <source>
        <dbReference type="SAM" id="MobiDB-lite"/>
    </source>
</evidence>
<dbReference type="CDD" id="cd10912">
    <property type="entry name" value="PIN_YacP-like"/>
    <property type="match status" value="1"/>
</dbReference>
<dbReference type="PRINTS" id="PR00315">
    <property type="entry name" value="ELONGATNFCT"/>
</dbReference>
<dbReference type="Proteomes" id="UP000641741">
    <property type="component" value="Unassembled WGS sequence"/>
</dbReference>
<dbReference type="RefSeq" id="WP_186969602.1">
    <property type="nucleotide sequence ID" value="NZ_JACOPK010000004.1"/>
</dbReference>
<dbReference type="InterPro" id="IPR000640">
    <property type="entry name" value="EFG_V-like"/>
</dbReference>
<feature type="region of interest" description="Disordered" evidence="6">
    <location>
        <begin position="645"/>
        <end position="666"/>
    </location>
</feature>
<dbReference type="NCBIfam" id="TIGR00231">
    <property type="entry name" value="small_GTP"/>
    <property type="match status" value="1"/>
</dbReference>
<accession>A0ABR7GLY3</accession>
<dbReference type="InterPro" id="IPR027417">
    <property type="entry name" value="P-loop_NTPase"/>
</dbReference>
<dbReference type="Pfam" id="PF05991">
    <property type="entry name" value="NYN_YacP"/>
    <property type="match status" value="1"/>
</dbReference>
<dbReference type="InterPro" id="IPR010298">
    <property type="entry name" value="YacP-like"/>
</dbReference>
<evidence type="ECO:0000256" key="1">
    <source>
        <dbReference type="ARBA" id="ARBA00003987"/>
    </source>
</evidence>
<comment type="function">
    <text evidence="1">Abolishes the inhibitory effect of tetracyclin on protein synthesis by a non-covalent modification of the ribosomes.</text>
</comment>
<dbReference type="Pfam" id="PF00679">
    <property type="entry name" value="EFG_C"/>
    <property type="match status" value="1"/>
</dbReference>
<dbReference type="CDD" id="cd03711">
    <property type="entry name" value="Tet_C"/>
    <property type="match status" value="1"/>
</dbReference>
<dbReference type="SMART" id="SM00889">
    <property type="entry name" value="EFG_IV"/>
    <property type="match status" value="1"/>
</dbReference>
<dbReference type="EMBL" id="JACOPK010000004">
    <property type="protein sequence ID" value="MBC5695322.1"/>
    <property type="molecule type" value="Genomic_DNA"/>
</dbReference>
<dbReference type="InterPro" id="IPR053905">
    <property type="entry name" value="EF-G-like_DII"/>
</dbReference>
<organism evidence="8 9">
    <name type="scientific">Agathobaculum hominis</name>
    <dbReference type="NCBI Taxonomy" id="2763014"/>
    <lineage>
        <taxon>Bacteria</taxon>
        <taxon>Bacillati</taxon>
        <taxon>Bacillota</taxon>
        <taxon>Clostridia</taxon>
        <taxon>Eubacteriales</taxon>
        <taxon>Butyricicoccaceae</taxon>
        <taxon>Agathobaculum</taxon>
    </lineage>
</organism>
<dbReference type="SUPFAM" id="SSF54211">
    <property type="entry name" value="Ribosomal protein S5 domain 2-like"/>
    <property type="match status" value="1"/>
</dbReference>
<dbReference type="InterPro" id="IPR035647">
    <property type="entry name" value="EFG_III/V"/>
</dbReference>
<dbReference type="Pfam" id="PF00009">
    <property type="entry name" value="GTP_EFTU"/>
    <property type="match status" value="1"/>
</dbReference>
<proteinExistence type="predicted"/>
<evidence type="ECO:0000256" key="3">
    <source>
        <dbReference type="ARBA" id="ARBA00022917"/>
    </source>
</evidence>
<dbReference type="InterPro" id="IPR031157">
    <property type="entry name" value="G_TR_CS"/>
</dbReference>
<dbReference type="Gene3D" id="3.30.70.240">
    <property type="match status" value="1"/>
</dbReference>
<dbReference type="SUPFAM" id="SSF54980">
    <property type="entry name" value="EF-G C-terminal domain-like"/>
    <property type="match status" value="2"/>
</dbReference>
<dbReference type="PROSITE" id="PS51722">
    <property type="entry name" value="G_TR_2"/>
    <property type="match status" value="1"/>
</dbReference>
<dbReference type="PANTHER" id="PTHR43261">
    <property type="entry name" value="TRANSLATION ELONGATION FACTOR G-RELATED"/>
    <property type="match status" value="1"/>
</dbReference>
<feature type="domain" description="Tr-type G" evidence="7">
    <location>
        <begin position="1"/>
        <end position="225"/>
    </location>
</feature>
<sequence>MKHICIGITAHVDAGKTTLSEAMLFRAGALKKMGRVDHRDAFLDTFALERERGITIFSKQAEFSLPHTEVTLLDTPGHVDFSAEMERTLQVLDYAVLVISGTDGVQAHTETLWRLLARHGIPTFLFVNKMDLDGAERVLLLRELKTRLSSGVVDFGDESTLHEELAVCDETLLERYFEQGTVADEDVVRLIRERKVFPCFFGSALRLDGVDALLDALDRRTVQPEPQADFGARVFKVARDAQGNRLTYMKITGGSLAVRAQLSGGENGGWQEKVNQLRVYSGEKFTAVERAEPGMVVAATGLTHTAPGMGLGAAAGALPPVLEPVLSYRVGLPDGCDAHTMLRSLRQLEEEDPLLRVVWNEQLGEIHLQLMGEVQLEILTELIESRFGVRVTFDEGSIVYRETIAEPVIGIGHFEPLRHYAEVHLLMEPGERGSGITLATACSTDELDLNWQRLILTHLAEKAHLGVLTGAPLTDVHITLIAGRAHVKHTEGGDFREATYRAVRNGLMQAQSILLEPYYDFTLELPDECVGRAMSDIQRMNGTFESPQPLHGGSVLTGKAPVASMRNYWTEVASYTKGRGRLSCTPGGYEVCHNTEAVVTAIGYDAERDTENTADSVFCSHGAGYVVHWDEVRAHAHLDTSRVLAQPEEEAEPASVPHSGVRSSGFENDSELRALFERTYGPVRDRGFEALQQSRKKAETLEQLYVTRIRQDDYLLVDGYNIIFAWDELKAIAAEDVNAARERLVNIMSNYQGVRRCHLILVFDAYKVKGGTGSVEKRHGIHIVYTREAETADMYIEQASYDLSRRHRVRVATSDGMEQMIILGHGAERMSATELKWEVEQADEHLHGIIQNLQP</sequence>
<keyword evidence="2" id="KW-0547">Nucleotide-binding</keyword>
<dbReference type="InterPro" id="IPR014721">
    <property type="entry name" value="Ribsml_uS5_D2-typ_fold_subgr"/>
</dbReference>
<reference evidence="8 9" key="1">
    <citation type="submission" date="2020-08" db="EMBL/GenBank/DDBJ databases">
        <title>Genome public.</title>
        <authorList>
            <person name="Liu C."/>
            <person name="Sun Q."/>
        </authorList>
    </citation>
    <scope>NUCLEOTIDE SEQUENCE [LARGE SCALE GENOMIC DNA]</scope>
    <source>
        <strain evidence="8 9">M2</strain>
    </source>
</reference>
<dbReference type="Pfam" id="PF03764">
    <property type="entry name" value="EFG_IV"/>
    <property type="match status" value="1"/>
</dbReference>
<dbReference type="Gene3D" id="3.40.50.300">
    <property type="entry name" value="P-loop containing nucleotide triphosphate hydrolases"/>
    <property type="match status" value="1"/>
</dbReference>
<dbReference type="PANTHER" id="PTHR43261:SF1">
    <property type="entry name" value="RIBOSOME-RELEASING FACTOR 2, MITOCHONDRIAL"/>
    <property type="match status" value="1"/>
</dbReference>
<dbReference type="InterPro" id="IPR035650">
    <property type="entry name" value="Tet_C"/>
</dbReference>
<dbReference type="SUPFAM" id="SSF52540">
    <property type="entry name" value="P-loop containing nucleoside triphosphate hydrolases"/>
    <property type="match status" value="1"/>
</dbReference>
<gene>
    <name evidence="8" type="ORF">H8S02_05100</name>
</gene>